<reference evidence="2" key="1">
    <citation type="submission" date="2016-10" db="EMBL/GenBank/DDBJ databases">
        <title>Draft Genome Sequence of Nocardioides luteus Strain BAFB, an Alkane-Degrading Bacterium Isolated from JP-7 Polluted Soil.</title>
        <authorList>
            <person name="Brown L."/>
            <person name="Ruiz O.N."/>
            <person name="Gunasekera T."/>
        </authorList>
    </citation>
    <scope>NUCLEOTIDE SEQUENCE [LARGE SCALE GENOMIC DNA]</scope>
    <source>
        <strain evidence="2">BAFB</strain>
    </source>
</reference>
<proteinExistence type="predicted"/>
<keyword evidence="1" id="KW-0812">Transmembrane</keyword>
<dbReference type="RefSeq" id="WP_045547437.1">
    <property type="nucleotide sequence ID" value="NZ_JZDQ02000002.1"/>
</dbReference>
<dbReference type="Proteomes" id="UP000033772">
    <property type="component" value="Unassembled WGS sequence"/>
</dbReference>
<evidence type="ECO:0000256" key="1">
    <source>
        <dbReference type="SAM" id="Phobius"/>
    </source>
</evidence>
<evidence type="ECO:0000313" key="2">
    <source>
        <dbReference type="EMBL" id="OIJ28467.1"/>
    </source>
</evidence>
<sequence>MRIVTWLITNAIALAVATWLVGGIHFDGPTSGMDEIKHKLLPLLIVALVLGIVSAFVKPILKFVAFPFILLTLGLLLLVINAAMLGLTAWILGPTGVGFHVDGFWAAVLGGIIISIVGWGLDRVWPDSDE</sequence>
<feature type="transmembrane region" description="Helical" evidence="1">
    <location>
        <begin position="63"/>
        <end position="92"/>
    </location>
</feature>
<keyword evidence="1" id="KW-0472">Membrane</keyword>
<feature type="transmembrane region" description="Helical" evidence="1">
    <location>
        <begin position="6"/>
        <end position="28"/>
    </location>
</feature>
<dbReference type="PANTHER" id="PTHR37309">
    <property type="entry name" value="SLR0284 PROTEIN"/>
    <property type="match status" value="1"/>
</dbReference>
<keyword evidence="3" id="KW-1185">Reference proteome</keyword>
<evidence type="ECO:0000313" key="3">
    <source>
        <dbReference type="Proteomes" id="UP000033772"/>
    </source>
</evidence>
<feature type="transmembrane region" description="Helical" evidence="1">
    <location>
        <begin position="104"/>
        <end position="121"/>
    </location>
</feature>
<keyword evidence="1" id="KW-1133">Transmembrane helix</keyword>
<accession>A0A1J4NAC9</accession>
<name>A0A1J4NAC9_9ACTN</name>
<gene>
    <name evidence="2" type="ORF">UG56_001390</name>
</gene>
<evidence type="ECO:0008006" key="4">
    <source>
        <dbReference type="Google" id="ProtNLM"/>
    </source>
</evidence>
<dbReference type="STRING" id="1844.UG56_001390"/>
<comment type="caution">
    <text evidence="2">The sequence shown here is derived from an EMBL/GenBank/DDBJ whole genome shotgun (WGS) entry which is preliminary data.</text>
</comment>
<organism evidence="2 3">
    <name type="scientific">Nocardioides luteus</name>
    <dbReference type="NCBI Taxonomy" id="1844"/>
    <lineage>
        <taxon>Bacteria</taxon>
        <taxon>Bacillati</taxon>
        <taxon>Actinomycetota</taxon>
        <taxon>Actinomycetes</taxon>
        <taxon>Propionibacteriales</taxon>
        <taxon>Nocardioidaceae</taxon>
        <taxon>Nocardioides</taxon>
    </lineage>
</organism>
<dbReference type="InterPro" id="IPR007165">
    <property type="entry name" value="Phage_holin_4_2"/>
</dbReference>
<dbReference type="Pfam" id="PF04020">
    <property type="entry name" value="Phage_holin_4_2"/>
    <property type="match status" value="1"/>
</dbReference>
<protein>
    <recommendedName>
        <fullName evidence="4">Phage holin family protein</fullName>
    </recommendedName>
</protein>
<feature type="transmembrane region" description="Helical" evidence="1">
    <location>
        <begin position="40"/>
        <end position="57"/>
    </location>
</feature>
<dbReference type="OrthoDB" id="9810847at2"/>
<dbReference type="PANTHER" id="PTHR37309:SF1">
    <property type="entry name" value="SLR0284 PROTEIN"/>
    <property type="match status" value="1"/>
</dbReference>
<dbReference type="EMBL" id="JZDQ02000002">
    <property type="protein sequence ID" value="OIJ28467.1"/>
    <property type="molecule type" value="Genomic_DNA"/>
</dbReference>
<dbReference type="AlphaFoldDB" id="A0A1J4NAC9"/>